<keyword evidence="3" id="KW-0210">Decarboxylase</keyword>
<comment type="caution">
    <text evidence="9">The sequence shown here is derived from an EMBL/GenBank/DDBJ whole genome shotgun (WGS) entry which is preliminary data.</text>
</comment>
<keyword evidence="10" id="KW-1185">Reference proteome</keyword>
<protein>
    <recommendedName>
        <fullName evidence="7">Orotidine-5'-phosphate decarboxylase</fullName>
        <ecNumber evidence="7">4.1.1.23</ecNumber>
    </recommendedName>
</protein>
<dbReference type="RefSeq" id="WP_203166407.1">
    <property type="nucleotide sequence ID" value="NZ_JAEVLS010000001.1"/>
</dbReference>
<feature type="domain" description="Orotidine 5'-phosphate decarboxylase" evidence="8">
    <location>
        <begin position="17"/>
        <end position="265"/>
    </location>
</feature>
<evidence type="ECO:0000313" key="9">
    <source>
        <dbReference type="EMBL" id="MBM0104464.1"/>
    </source>
</evidence>
<comment type="similarity">
    <text evidence="2">Belongs to the OMP decarboxylase family. Type 2 subfamily.</text>
</comment>
<evidence type="ECO:0000256" key="3">
    <source>
        <dbReference type="ARBA" id="ARBA00022793"/>
    </source>
</evidence>
<dbReference type="NCBIfam" id="TIGR02127">
    <property type="entry name" value="pyrF_sub2"/>
    <property type="match status" value="1"/>
</dbReference>
<dbReference type="InterPro" id="IPR001754">
    <property type="entry name" value="OMPdeCOase_dom"/>
</dbReference>
<dbReference type="SUPFAM" id="SSF51366">
    <property type="entry name" value="Ribulose-phoshate binding barrel"/>
    <property type="match status" value="1"/>
</dbReference>
<dbReference type="PANTHER" id="PTHR43375">
    <property type="entry name" value="OROTIDINE 5'-PHOSPHATE DECARBOXYLASE"/>
    <property type="match status" value="1"/>
</dbReference>
<comment type="catalytic activity">
    <reaction evidence="6">
        <text>orotidine 5'-phosphate + H(+) = UMP + CO2</text>
        <dbReference type="Rhea" id="RHEA:11596"/>
        <dbReference type="ChEBI" id="CHEBI:15378"/>
        <dbReference type="ChEBI" id="CHEBI:16526"/>
        <dbReference type="ChEBI" id="CHEBI:57538"/>
        <dbReference type="ChEBI" id="CHEBI:57865"/>
        <dbReference type="EC" id="4.1.1.23"/>
    </reaction>
</comment>
<keyword evidence="4" id="KW-0665">Pyrimidine biosynthesis</keyword>
<proteinExistence type="inferred from homology"/>
<evidence type="ECO:0000256" key="2">
    <source>
        <dbReference type="ARBA" id="ARBA00008847"/>
    </source>
</evidence>
<dbReference type="InterPro" id="IPR011060">
    <property type="entry name" value="RibuloseP-bd_barrel"/>
</dbReference>
<dbReference type="GO" id="GO:0004590">
    <property type="term" value="F:orotidine-5'-phosphate decarboxylase activity"/>
    <property type="evidence" value="ECO:0007669"/>
    <property type="project" value="UniProtKB-EC"/>
</dbReference>
<accession>A0ABS1WU10</accession>
<dbReference type="Pfam" id="PF00215">
    <property type="entry name" value="OMPdecase"/>
    <property type="match status" value="1"/>
</dbReference>
<dbReference type="Gene3D" id="3.20.20.70">
    <property type="entry name" value="Aldolase class I"/>
    <property type="match status" value="1"/>
</dbReference>
<evidence type="ECO:0000256" key="4">
    <source>
        <dbReference type="ARBA" id="ARBA00022975"/>
    </source>
</evidence>
<dbReference type="Proteomes" id="UP000661077">
    <property type="component" value="Unassembled WGS sequence"/>
</dbReference>
<evidence type="ECO:0000256" key="1">
    <source>
        <dbReference type="ARBA" id="ARBA00004861"/>
    </source>
</evidence>
<dbReference type="PANTHER" id="PTHR43375:SF1">
    <property type="entry name" value="OROTIDINE 5'-PHOSPHATE DECARBOXYLASE"/>
    <property type="match status" value="1"/>
</dbReference>
<reference evidence="9 10" key="1">
    <citation type="journal article" date="2021" name="Int. J. Syst. Evol. Microbiol.">
        <title>Steroidobacter gossypii sp. nov., isolated from soil of cotton cropping field.</title>
        <authorList>
            <person name="Huang R."/>
            <person name="Yang S."/>
            <person name="Zhen C."/>
            <person name="Liu W."/>
        </authorList>
    </citation>
    <scope>NUCLEOTIDE SEQUENCE [LARGE SCALE GENOMIC DNA]</scope>
    <source>
        <strain evidence="9 10">S1-65</strain>
    </source>
</reference>
<dbReference type="EC" id="4.1.1.23" evidence="7"/>
<evidence type="ECO:0000256" key="7">
    <source>
        <dbReference type="NCBIfam" id="TIGR02127"/>
    </source>
</evidence>
<keyword evidence="5 9" id="KW-0456">Lyase</keyword>
<gene>
    <name evidence="9" type="primary">pyrF</name>
    <name evidence="9" type="ORF">JM946_06885</name>
</gene>
<evidence type="ECO:0000259" key="8">
    <source>
        <dbReference type="SMART" id="SM00934"/>
    </source>
</evidence>
<name>A0ABS1WU10_9GAMM</name>
<evidence type="ECO:0000313" key="10">
    <source>
        <dbReference type="Proteomes" id="UP000661077"/>
    </source>
</evidence>
<comment type="pathway">
    <text evidence="1">Pyrimidine metabolism; UMP biosynthesis via de novo pathway; UMP from orotate: step 2/2.</text>
</comment>
<sequence>MSTFAARLQHKIAEHSPLCVGVDPSAALLKSCNLPNTPEGAFEFGKRVLEAAEFRISLLKPQSAFFERFGSAGLKAVEELTTLARSRDVLVLLDGKRGDIDTTGAAYAEGYFSSSTTLRVDAVTTHVYLGLAALDPFLDIAVRAEGGVFVVVRSSNPEGRELQTARMANGETVAQNLCREITLRNRRQGEGLGYIGAVVGATCDDAAESVEALPQSFILAPGVGAQGATMQDVLKRMPSARGRVLPNVSRAILANGGNVADIRTTIRGLQEQARELL</sequence>
<dbReference type="InterPro" id="IPR013785">
    <property type="entry name" value="Aldolase_TIM"/>
</dbReference>
<dbReference type="SMART" id="SM00934">
    <property type="entry name" value="OMPdecase"/>
    <property type="match status" value="1"/>
</dbReference>
<evidence type="ECO:0000256" key="6">
    <source>
        <dbReference type="ARBA" id="ARBA00049157"/>
    </source>
</evidence>
<organism evidence="9 10">
    <name type="scientific">Steroidobacter gossypii</name>
    <dbReference type="NCBI Taxonomy" id="2805490"/>
    <lineage>
        <taxon>Bacteria</taxon>
        <taxon>Pseudomonadati</taxon>
        <taxon>Pseudomonadota</taxon>
        <taxon>Gammaproteobacteria</taxon>
        <taxon>Steroidobacterales</taxon>
        <taxon>Steroidobacteraceae</taxon>
        <taxon>Steroidobacter</taxon>
    </lineage>
</organism>
<dbReference type="InterPro" id="IPR011995">
    <property type="entry name" value="OMPdecase_type-2"/>
</dbReference>
<dbReference type="EMBL" id="JAEVLS010000001">
    <property type="protein sequence ID" value="MBM0104464.1"/>
    <property type="molecule type" value="Genomic_DNA"/>
</dbReference>
<evidence type="ECO:0000256" key="5">
    <source>
        <dbReference type="ARBA" id="ARBA00023239"/>
    </source>
</evidence>
<dbReference type="CDD" id="cd04725">
    <property type="entry name" value="OMP_decarboxylase_like"/>
    <property type="match status" value="1"/>
</dbReference>